<dbReference type="AlphaFoldDB" id="A0A1H0Y2D7"/>
<dbReference type="Proteomes" id="UP000182870">
    <property type="component" value="Unassembled WGS sequence"/>
</dbReference>
<protein>
    <submittedName>
        <fullName evidence="1">Uncharacterized protein</fullName>
    </submittedName>
</protein>
<evidence type="ECO:0000313" key="2">
    <source>
        <dbReference type="Proteomes" id="UP000182870"/>
    </source>
</evidence>
<dbReference type="RefSeq" id="WP_074559927.1">
    <property type="nucleotide sequence ID" value="NZ_FNKE01000001.1"/>
</dbReference>
<sequence length="199" mass="23096">MAKTTIKLDGITKALKAHSKETGFKAFTTQIQYKTNSKVDYYEYTNSSVVIRFTNDVFNTNTNIKLFADSSCTVFPNTDKTFPKVTDDTKIQVFDTRLLLDNIRKLEKNPGSSLVKETKKHRILDFIYTSRSFTNCHPLNHLPGFFRVDSYHLKTIIRIFSMLQCEETTIFYNEERPYQPIILECELATAVLAPIRYNH</sequence>
<accession>A0A1H0Y2D7</accession>
<proteinExistence type="predicted"/>
<gene>
    <name evidence="1" type="ORF">SAMN05216392_0377</name>
</gene>
<evidence type="ECO:0000313" key="1">
    <source>
        <dbReference type="EMBL" id="SDQ09322.1"/>
    </source>
</evidence>
<dbReference type="EMBL" id="FNKE01000001">
    <property type="protein sequence ID" value="SDQ09322.1"/>
    <property type="molecule type" value="Genomic_DNA"/>
</dbReference>
<reference evidence="1 2" key="1">
    <citation type="submission" date="2016-10" db="EMBL/GenBank/DDBJ databases">
        <authorList>
            <person name="de Groot N.N."/>
        </authorList>
    </citation>
    <scope>NUCLEOTIDE SEQUENCE [LARGE SCALE GENOMIC DNA]</scope>
    <source>
        <strain evidence="1 2">Sb05</strain>
    </source>
</reference>
<organism evidence="1 2">
    <name type="scientific">Streptococcus equinus</name>
    <name type="common">Streptococcus bovis</name>
    <dbReference type="NCBI Taxonomy" id="1335"/>
    <lineage>
        <taxon>Bacteria</taxon>
        <taxon>Bacillati</taxon>
        <taxon>Bacillota</taxon>
        <taxon>Bacilli</taxon>
        <taxon>Lactobacillales</taxon>
        <taxon>Streptococcaceae</taxon>
        <taxon>Streptococcus</taxon>
    </lineage>
</organism>
<name>A0A1H0Y2D7_STREI</name>